<evidence type="ECO:0000313" key="12">
    <source>
        <dbReference type="EMBL" id="NUU75986.1"/>
    </source>
</evidence>
<evidence type="ECO:0000313" key="13">
    <source>
        <dbReference type="Proteomes" id="UP000526125"/>
    </source>
</evidence>
<dbReference type="PANTHER" id="PTHR21087:SF16">
    <property type="entry name" value="SHIKIMATE KINASE 1, CHLOROPLASTIC"/>
    <property type="match status" value="1"/>
</dbReference>
<evidence type="ECO:0000256" key="5">
    <source>
        <dbReference type="ARBA" id="ARBA00022679"/>
    </source>
</evidence>
<keyword evidence="11" id="KW-0963">Cytoplasm</keyword>
<evidence type="ECO:0000256" key="2">
    <source>
        <dbReference type="ARBA" id="ARBA00006997"/>
    </source>
</evidence>
<dbReference type="PRINTS" id="PR01100">
    <property type="entry name" value="SHIKIMTKNASE"/>
</dbReference>
<keyword evidence="9 11" id="KW-0057">Aromatic amino acid biosynthesis</keyword>
<organism evidence="12 13">
    <name type="scientific">Paenibacillus xylanilyticus</name>
    <dbReference type="NCBI Taxonomy" id="248903"/>
    <lineage>
        <taxon>Bacteria</taxon>
        <taxon>Bacillati</taxon>
        <taxon>Bacillota</taxon>
        <taxon>Bacilli</taxon>
        <taxon>Bacillales</taxon>
        <taxon>Paenibacillaceae</taxon>
        <taxon>Paenibacillus</taxon>
    </lineage>
</organism>
<dbReference type="Pfam" id="PF01202">
    <property type="entry name" value="SKI"/>
    <property type="match status" value="1"/>
</dbReference>
<dbReference type="GO" id="GO:0000287">
    <property type="term" value="F:magnesium ion binding"/>
    <property type="evidence" value="ECO:0007669"/>
    <property type="project" value="UniProtKB-UniRule"/>
</dbReference>
<feature type="binding site" evidence="11">
    <location>
        <position position="147"/>
    </location>
    <ligand>
        <name>substrate</name>
    </ligand>
</feature>
<dbReference type="PROSITE" id="PS01128">
    <property type="entry name" value="SHIKIMATE_KINASE"/>
    <property type="match status" value="1"/>
</dbReference>
<comment type="function">
    <text evidence="11">Catalyzes the specific phosphorylation of the 3-hydroxyl group of shikimic acid using ATP as a cosubstrate.</text>
</comment>
<evidence type="ECO:0000256" key="8">
    <source>
        <dbReference type="ARBA" id="ARBA00022840"/>
    </source>
</evidence>
<dbReference type="GO" id="GO:0009423">
    <property type="term" value="P:chorismate biosynthetic process"/>
    <property type="evidence" value="ECO:0007669"/>
    <property type="project" value="UniProtKB-UniRule"/>
</dbReference>
<dbReference type="AlphaFoldDB" id="A0A7Y6EUU2"/>
<dbReference type="PANTHER" id="PTHR21087">
    <property type="entry name" value="SHIKIMATE KINASE"/>
    <property type="match status" value="1"/>
</dbReference>
<feature type="binding site" evidence="11">
    <location>
        <position position="91"/>
    </location>
    <ligand>
        <name>substrate</name>
    </ligand>
</feature>
<feature type="binding site" evidence="11">
    <location>
        <position position="45"/>
    </location>
    <ligand>
        <name>substrate</name>
    </ligand>
</feature>
<comment type="cofactor">
    <cofactor evidence="11">
        <name>Mg(2+)</name>
        <dbReference type="ChEBI" id="CHEBI:18420"/>
    </cofactor>
    <text evidence="11">Binds 1 Mg(2+) ion per subunit.</text>
</comment>
<dbReference type="GO" id="GO:0009073">
    <property type="term" value="P:aromatic amino acid family biosynthetic process"/>
    <property type="evidence" value="ECO:0007669"/>
    <property type="project" value="UniProtKB-KW"/>
</dbReference>
<keyword evidence="6 11" id="KW-0547">Nucleotide-binding</keyword>
<dbReference type="SUPFAM" id="SSF52540">
    <property type="entry name" value="P-loop containing nucleoside triphosphate hydrolases"/>
    <property type="match status" value="1"/>
</dbReference>
<keyword evidence="8 11" id="KW-0067">ATP-binding</keyword>
<accession>A0A7Y6EUU2</accession>
<sequence>MLEIKECTPLSKSNNIILIGMMGTGKSTVADMLARELGYRLIDVDAAVEKEEGCTIPELFTGKGESYFRDAESRMLCSVLEKKAQVIATGGGVVLRSDNCDVMSKNGWVVALTADPAVIVQRVSGSDNRPLLAGNAEERIQTIMEERKDAYRFAHYTVDTTELSAAEVTRLILAHYRV</sequence>
<comment type="similarity">
    <text evidence="2 11">Belongs to the shikimate kinase family.</text>
</comment>
<dbReference type="HAMAP" id="MF_00109">
    <property type="entry name" value="Shikimate_kinase"/>
    <property type="match status" value="1"/>
</dbReference>
<evidence type="ECO:0000256" key="11">
    <source>
        <dbReference type="HAMAP-Rule" id="MF_00109"/>
    </source>
</evidence>
<dbReference type="InterPro" id="IPR031322">
    <property type="entry name" value="Shikimate/glucono_kinase"/>
</dbReference>
<comment type="subcellular location">
    <subcellularLocation>
        <location evidence="11">Cytoplasm</location>
    </subcellularLocation>
</comment>
<gene>
    <name evidence="11" type="primary">aroK</name>
    <name evidence="12" type="ORF">HP552_12160</name>
</gene>
<name>A0A7Y6EUU2_9BACL</name>
<protein>
    <recommendedName>
        <fullName evidence="3 11">Shikimate kinase</fullName>
        <shortName evidence="11">SK</shortName>
        <ecNumber evidence="3 11">2.7.1.71</ecNumber>
    </recommendedName>
</protein>
<evidence type="ECO:0000256" key="1">
    <source>
        <dbReference type="ARBA" id="ARBA00004842"/>
    </source>
</evidence>
<feature type="binding site" evidence="11">
    <location>
        <position position="69"/>
    </location>
    <ligand>
        <name>substrate</name>
    </ligand>
</feature>
<evidence type="ECO:0000256" key="3">
    <source>
        <dbReference type="ARBA" id="ARBA00012154"/>
    </source>
</evidence>
<evidence type="ECO:0000256" key="9">
    <source>
        <dbReference type="ARBA" id="ARBA00023141"/>
    </source>
</evidence>
<dbReference type="UniPathway" id="UPA00053">
    <property type="reaction ID" value="UER00088"/>
</dbReference>
<keyword evidence="11" id="KW-0479">Metal-binding</keyword>
<comment type="caution">
    <text evidence="11">Lacks conserved residue(s) required for the propagation of feature annotation.</text>
</comment>
<dbReference type="InterPro" id="IPR000623">
    <property type="entry name" value="Shikimate_kinase/TSH1"/>
</dbReference>
<keyword evidence="13" id="KW-1185">Reference proteome</keyword>
<feature type="binding site" evidence="11">
    <location>
        <position position="129"/>
    </location>
    <ligand>
        <name>ATP</name>
        <dbReference type="ChEBI" id="CHEBI:30616"/>
    </ligand>
</feature>
<dbReference type="CDD" id="cd00464">
    <property type="entry name" value="SK"/>
    <property type="match status" value="1"/>
</dbReference>
<reference evidence="12 13" key="1">
    <citation type="submission" date="2020-05" db="EMBL/GenBank/DDBJ databases">
        <title>Genome Sequencing of Type Strains.</title>
        <authorList>
            <person name="Lemaire J.F."/>
            <person name="Inderbitzin P."/>
            <person name="Gregorio O.A."/>
            <person name="Collins S.B."/>
            <person name="Wespe N."/>
            <person name="Knight-Connoni V."/>
        </authorList>
    </citation>
    <scope>NUCLEOTIDE SEQUENCE [LARGE SCALE GENOMIC DNA]</scope>
    <source>
        <strain evidence="12 13">LMG 21957</strain>
    </source>
</reference>
<keyword evidence="11" id="KW-0460">Magnesium</keyword>
<evidence type="ECO:0000256" key="10">
    <source>
        <dbReference type="ARBA" id="ARBA00048567"/>
    </source>
</evidence>
<feature type="binding site" evidence="11">
    <location>
        <position position="27"/>
    </location>
    <ligand>
        <name>Mg(2+)</name>
        <dbReference type="ChEBI" id="CHEBI:18420"/>
    </ligand>
</feature>
<dbReference type="Proteomes" id="UP000526125">
    <property type="component" value="Unassembled WGS sequence"/>
</dbReference>
<feature type="binding site" evidence="11">
    <location>
        <begin position="23"/>
        <end position="28"/>
    </location>
    <ligand>
        <name>ATP</name>
        <dbReference type="ChEBI" id="CHEBI:30616"/>
    </ligand>
</feature>
<dbReference type="GO" id="GO:0005829">
    <property type="term" value="C:cytosol"/>
    <property type="evidence" value="ECO:0007669"/>
    <property type="project" value="TreeGrafter"/>
</dbReference>
<dbReference type="InterPro" id="IPR027417">
    <property type="entry name" value="P-loop_NTPase"/>
</dbReference>
<evidence type="ECO:0000256" key="6">
    <source>
        <dbReference type="ARBA" id="ARBA00022741"/>
    </source>
</evidence>
<comment type="caution">
    <text evidence="12">The sequence shown here is derived from an EMBL/GenBank/DDBJ whole genome shotgun (WGS) entry which is preliminary data.</text>
</comment>
<dbReference type="GO" id="GO:0008652">
    <property type="term" value="P:amino acid biosynthetic process"/>
    <property type="evidence" value="ECO:0007669"/>
    <property type="project" value="UniProtKB-KW"/>
</dbReference>
<comment type="subunit">
    <text evidence="11">Monomer.</text>
</comment>
<comment type="pathway">
    <text evidence="1 11">Metabolic intermediate biosynthesis; chorismate biosynthesis; chorismate from D-erythrose 4-phosphate and phosphoenolpyruvate: step 5/7.</text>
</comment>
<dbReference type="InterPro" id="IPR023000">
    <property type="entry name" value="Shikimate_kinase_CS"/>
</dbReference>
<evidence type="ECO:0000256" key="7">
    <source>
        <dbReference type="ARBA" id="ARBA00022777"/>
    </source>
</evidence>
<keyword evidence="4 11" id="KW-0028">Amino-acid biosynthesis</keyword>
<dbReference type="Gene3D" id="3.40.50.300">
    <property type="entry name" value="P-loop containing nucleotide triphosphate hydrolases"/>
    <property type="match status" value="1"/>
</dbReference>
<dbReference type="GO" id="GO:0005524">
    <property type="term" value="F:ATP binding"/>
    <property type="evidence" value="ECO:0007669"/>
    <property type="project" value="UniProtKB-UniRule"/>
</dbReference>
<dbReference type="EC" id="2.7.1.71" evidence="3 11"/>
<dbReference type="EMBL" id="JABMCB010000177">
    <property type="protein sequence ID" value="NUU75986.1"/>
    <property type="molecule type" value="Genomic_DNA"/>
</dbReference>
<comment type="catalytic activity">
    <reaction evidence="10 11">
        <text>shikimate + ATP = 3-phosphoshikimate + ADP + H(+)</text>
        <dbReference type="Rhea" id="RHEA:13121"/>
        <dbReference type="ChEBI" id="CHEBI:15378"/>
        <dbReference type="ChEBI" id="CHEBI:30616"/>
        <dbReference type="ChEBI" id="CHEBI:36208"/>
        <dbReference type="ChEBI" id="CHEBI:145989"/>
        <dbReference type="ChEBI" id="CHEBI:456216"/>
        <dbReference type="EC" id="2.7.1.71"/>
    </reaction>
</comment>
<proteinExistence type="inferred from homology"/>
<keyword evidence="7 11" id="KW-0418">Kinase</keyword>
<dbReference type="GO" id="GO:0004765">
    <property type="term" value="F:shikimate kinase activity"/>
    <property type="evidence" value="ECO:0007669"/>
    <property type="project" value="UniProtKB-UniRule"/>
</dbReference>
<keyword evidence="5 11" id="KW-0808">Transferase</keyword>
<evidence type="ECO:0000256" key="4">
    <source>
        <dbReference type="ARBA" id="ARBA00022605"/>
    </source>
</evidence>